<feature type="transmembrane region" description="Helical" evidence="1">
    <location>
        <begin position="30"/>
        <end position="48"/>
    </location>
</feature>
<gene>
    <name evidence="2" type="ORF">OMP38_06030</name>
</gene>
<name>A0A9X4KEA1_9BACL</name>
<dbReference type="PANTHER" id="PTHR35335:SF1">
    <property type="entry name" value="UPF0716 PROTEIN FXSA"/>
    <property type="match status" value="1"/>
</dbReference>
<dbReference type="Proteomes" id="UP001153387">
    <property type="component" value="Unassembled WGS sequence"/>
</dbReference>
<proteinExistence type="predicted"/>
<keyword evidence="1" id="KW-1133">Transmembrane helix</keyword>
<sequence>MLLKRLMWIVIVFVLLEACGIYIVQRWIGGWPTFLLLLAGAVVGALLMQSEGRKVWGEARRQLSSGQMPGHAILDGICVLAGGLLLIVPGFLSDLVGLAMLLPWTRSLFRLGLYGWLAAKVQSGSFRISGGGFRRF</sequence>
<reference evidence="2 3" key="1">
    <citation type="submission" date="2022-10" db="EMBL/GenBank/DDBJ databases">
        <title>Comparative genomic analysis of Cohnella hashimotonis sp. nov., isolated from the International Space Station.</title>
        <authorList>
            <person name="Simpson A."/>
            <person name="Venkateswaran K."/>
        </authorList>
    </citation>
    <scope>NUCLEOTIDE SEQUENCE [LARGE SCALE GENOMIC DNA]</scope>
    <source>
        <strain evidence="2 3">DSM 18997</strain>
    </source>
</reference>
<dbReference type="PANTHER" id="PTHR35335">
    <property type="entry name" value="UPF0716 PROTEIN FXSA"/>
    <property type="match status" value="1"/>
</dbReference>
<dbReference type="GO" id="GO:0016020">
    <property type="term" value="C:membrane"/>
    <property type="evidence" value="ECO:0007669"/>
    <property type="project" value="InterPro"/>
</dbReference>
<dbReference type="EMBL" id="JAPDHZ010000002">
    <property type="protein sequence ID" value="MDG0790453.1"/>
    <property type="molecule type" value="Genomic_DNA"/>
</dbReference>
<dbReference type="RefSeq" id="WP_277564282.1">
    <property type="nucleotide sequence ID" value="NZ_JAPDHZ010000002.1"/>
</dbReference>
<keyword evidence="1" id="KW-0472">Membrane</keyword>
<accession>A0A9X4KEA1</accession>
<dbReference type="InterPro" id="IPR007313">
    <property type="entry name" value="FxsA"/>
</dbReference>
<dbReference type="AlphaFoldDB" id="A0A9X4KEA1"/>
<organism evidence="2 3">
    <name type="scientific">Cohnella ginsengisoli</name>
    <dbReference type="NCBI Taxonomy" id="425004"/>
    <lineage>
        <taxon>Bacteria</taxon>
        <taxon>Bacillati</taxon>
        <taxon>Bacillota</taxon>
        <taxon>Bacilli</taxon>
        <taxon>Bacillales</taxon>
        <taxon>Paenibacillaceae</taxon>
        <taxon>Cohnella</taxon>
    </lineage>
</organism>
<feature type="transmembrane region" description="Helical" evidence="1">
    <location>
        <begin position="69"/>
        <end position="92"/>
    </location>
</feature>
<keyword evidence="3" id="KW-1185">Reference proteome</keyword>
<evidence type="ECO:0000313" key="2">
    <source>
        <dbReference type="EMBL" id="MDG0790453.1"/>
    </source>
</evidence>
<evidence type="ECO:0000313" key="3">
    <source>
        <dbReference type="Proteomes" id="UP001153387"/>
    </source>
</evidence>
<dbReference type="NCBIfam" id="NF008528">
    <property type="entry name" value="PRK11463.1-2"/>
    <property type="match status" value="1"/>
</dbReference>
<comment type="caution">
    <text evidence="2">The sequence shown here is derived from an EMBL/GenBank/DDBJ whole genome shotgun (WGS) entry which is preliminary data.</text>
</comment>
<feature type="transmembrane region" description="Helical" evidence="1">
    <location>
        <begin position="7"/>
        <end position="24"/>
    </location>
</feature>
<protein>
    <submittedName>
        <fullName evidence="2">FxsA family protein</fullName>
    </submittedName>
</protein>
<keyword evidence="1" id="KW-0812">Transmembrane</keyword>
<dbReference type="Pfam" id="PF04186">
    <property type="entry name" value="FxsA"/>
    <property type="match status" value="1"/>
</dbReference>
<evidence type="ECO:0000256" key="1">
    <source>
        <dbReference type="SAM" id="Phobius"/>
    </source>
</evidence>